<proteinExistence type="predicted"/>
<feature type="transmembrane region" description="Helical" evidence="1">
    <location>
        <begin position="138"/>
        <end position="155"/>
    </location>
</feature>
<feature type="transmembrane region" description="Helical" evidence="1">
    <location>
        <begin position="395"/>
        <end position="411"/>
    </location>
</feature>
<evidence type="ECO:0000313" key="4">
    <source>
        <dbReference type="Proteomes" id="UP000184120"/>
    </source>
</evidence>
<feature type="transmembrane region" description="Helical" evidence="1">
    <location>
        <begin position="266"/>
        <end position="284"/>
    </location>
</feature>
<feature type="transmembrane region" description="Helical" evidence="1">
    <location>
        <begin position="109"/>
        <end position="126"/>
    </location>
</feature>
<dbReference type="AlphaFoldDB" id="A0A1M6SX14"/>
<sequence length="750" mass="86573">MEFIFIIIFTILIIILFDKITKLKRQVDYQEFKIRKLQEQVNLKEKSGDVTVPKVEPAQPIADYKIEYPKPSTEKIQPKQEASTSVYQQTEKKVEQSVNSTTLFIKDNFLTIVGIVTLVLGIGYFVKYAIDQNWINETFRVLIGIVIGLSIIGTAHRIRKSFEVFSSILIGGGISILYFTLTIAFREYHIFSQDITFILLTVVTLLSIVLGLIYNKQVVAIFSIIGGFSAPLMISTGESNFIFLFSYLALLNLGMLYMSWRKNWQVISFIAFTFSFAYSLAWIIDVKTQMQALFFIVFYLIYQAASLFNYFSKKEFTAWNCLLMIFNTITTTVFITLALQLQHAGLISIFFGILNLLFALYVYKTTQHKILQNTLIALCIALITTAIALEFKANYVAISFAIESTLLLFLWKKSHENIFKVFFICLFPFLLVALCVNWFAYYETTQHLNIIFNPVFITSFVVAICSLFNIYLMQDFETEERFLGFKLANSKFIFILTSILFIYSGVVLELIYQIEPYFHIPMIISFVFIYTLFFVATILLIRNILKLSSSLVVILQICAAICLFFLPMIANIPNEVLEKEIKFSTYLIYLTYLIPSVYILYLVIKDTDFKKYFVPQIAVLAAIVYIISFEKYNVFMLLTLNDLGTNFIHQQDIFRLILLPVIWAISGFVIIYLGLRKQLKAFPIIGIILFALIILKLYLIDVWEMSNVFRIVSFIVLGVLILITSFMYQKLKNLMLNLMDNPSEKTEAES</sequence>
<feature type="transmembrane region" description="Helical" evidence="1">
    <location>
        <begin position="195"/>
        <end position="213"/>
    </location>
</feature>
<feature type="transmembrane region" description="Helical" evidence="1">
    <location>
        <begin position="711"/>
        <end position="728"/>
    </location>
</feature>
<feature type="transmembrane region" description="Helical" evidence="1">
    <location>
        <begin position="6"/>
        <end position="23"/>
    </location>
</feature>
<feature type="transmembrane region" description="Helical" evidence="1">
    <location>
        <begin position="518"/>
        <end position="540"/>
    </location>
</feature>
<reference evidence="2" key="5">
    <citation type="submission" date="2024-05" db="EMBL/GenBank/DDBJ databases">
        <authorList>
            <person name="Sun Q."/>
            <person name="Zhou Y."/>
        </authorList>
    </citation>
    <scope>NUCLEOTIDE SEQUENCE</scope>
    <source>
        <strain evidence="2">CGMCC 1.12707</strain>
    </source>
</reference>
<organism evidence="3 4">
    <name type="scientific">Chishuiella changwenlii</name>
    <dbReference type="NCBI Taxonomy" id="1434701"/>
    <lineage>
        <taxon>Bacteria</taxon>
        <taxon>Pseudomonadati</taxon>
        <taxon>Bacteroidota</taxon>
        <taxon>Flavobacteriia</taxon>
        <taxon>Flavobacteriales</taxon>
        <taxon>Weeksellaceae</taxon>
        <taxon>Chishuiella</taxon>
    </lineage>
</organism>
<accession>A0A1M6SX14</accession>
<reference evidence="4" key="2">
    <citation type="submission" date="2016-11" db="EMBL/GenBank/DDBJ databases">
        <authorList>
            <person name="Varghese N."/>
            <person name="Submissions S."/>
        </authorList>
    </citation>
    <scope>NUCLEOTIDE SEQUENCE [LARGE SCALE GENOMIC DNA]</scope>
    <source>
        <strain evidence="4">DSM 27989</strain>
    </source>
</reference>
<dbReference type="RefSeq" id="WP_072928939.1">
    <property type="nucleotide sequence ID" value="NZ_BMFL01000022.1"/>
</dbReference>
<evidence type="ECO:0000313" key="3">
    <source>
        <dbReference type="EMBL" id="SHK49190.1"/>
    </source>
</evidence>
<feature type="transmembrane region" description="Helical" evidence="1">
    <location>
        <begin position="162"/>
        <end position="183"/>
    </location>
</feature>
<dbReference type="Proteomes" id="UP000184120">
    <property type="component" value="Unassembled WGS sequence"/>
</dbReference>
<reference evidence="3" key="3">
    <citation type="submission" date="2016-11" db="EMBL/GenBank/DDBJ databases">
        <authorList>
            <person name="Jaros S."/>
            <person name="Januszkiewicz K."/>
            <person name="Wedrychowicz H."/>
        </authorList>
    </citation>
    <scope>NUCLEOTIDE SEQUENCE [LARGE SCALE GENOMIC DNA]</scope>
    <source>
        <strain evidence="3">DSM 27989</strain>
    </source>
</reference>
<evidence type="ECO:0000313" key="5">
    <source>
        <dbReference type="Proteomes" id="UP000650994"/>
    </source>
</evidence>
<dbReference type="EMBL" id="BMFL01000022">
    <property type="protein sequence ID" value="GGF09015.1"/>
    <property type="molecule type" value="Genomic_DNA"/>
</dbReference>
<dbReference type="OrthoDB" id="666059at2"/>
<feature type="transmembrane region" description="Helical" evidence="1">
    <location>
        <begin position="653"/>
        <end position="674"/>
    </location>
</feature>
<dbReference type="STRING" id="1434701.SAMN05443634_101157"/>
<feature type="transmembrane region" description="Helical" evidence="1">
    <location>
        <begin position="318"/>
        <end position="339"/>
    </location>
</feature>
<keyword evidence="1" id="KW-0812">Transmembrane</keyword>
<feature type="transmembrane region" description="Helical" evidence="1">
    <location>
        <begin position="345"/>
        <end position="363"/>
    </location>
</feature>
<dbReference type="EMBL" id="FRBH01000001">
    <property type="protein sequence ID" value="SHK49190.1"/>
    <property type="molecule type" value="Genomic_DNA"/>
</dbReference>
<feature type="transmembrane region" description="Helical" evidence="1">
    <location>
        <begin position="492"/>
        <end position="512"/>
    </location>
</feature>
<name>A0A1M6SX14_9FLAO</name>
<feature type="transmembrane region" description="Helical" evidence="1">
    <location>
        <begin position="547"/>
        <end position="566"/>
    </location>
</feature>
<dbReference type="InterPro" id="IPR019286">
    <property type="entry name" value="DUF2339_TM"/>
</dbReference>
<dbReference type="PANTHER" id="PTHR38434:SF1">
    <property type="entry name" value="BLL2549 PROTEIN"/>
    <property type="match status" value="1"/>
</dbReference>
<feature type="transmembrane region" description="Helical" evidence="1">
    <location>
        <begin position="418"/>
        <end position="439"/>
    </location>
</feature>
<feature type="transmembrane region" description="Helical" evidence="1">
    <location>
        <begin position="681"/>
        <end position="699"/>
    </location>
</feature>
<feature type="transmembrane region" description="Helical" evidence="1">
    <location>
        <begin position="370"/>
        <end position="389"/>
    </location>
</feature>
<keyword evidence="1" id="KW-1133">Transmembrane helix</keyword>
<reference evidence="5" key="4">
    <citation type="journal article" date="2019" name="Int. J. Syst. Evol. Microbiol.">
        <title>The Global Catalogue of Microorganisms (GCM) 10K type strain sequencing project: providing services to taxonomists for standard genome sequencing and annotation.</title>
        <authorList>
            <consortium name="The Broad Institute Genomics Platform"/>
            <consortium name="The Broad Institute Genome Sequencing Center for Infectious Disease"/>
            <person name="Wu L."/>
            <person name="Ma J."/>
        </authorList>
    </citation>
    <scope>NUCLEOTIDE SEQUENCE [LARGE SCALE GENOMIC DNA]</scope>
    <source>
        <strain evidence="5">CGMCC 1.12707</strain>
    </source>
</reference>
<evidence type="ECO:0000313" key="2">
    <source>
        <dbReference type="EMBL" id="GGF09015.1"/>
    </source>
</evidence>
<evidence type="ECO:0000256" key="1">
    <source>
        <dbReference type="SAM" id="Phobius"/>
    </source>
</evidence>
<feature type="transmembrane region" description="Helical" evidence="1">
    <location>
        <begin position="451"/>
        <end position="472"/>
    </location>
</feature>
<keyword evidence="5" id="KW-1185">Reference proteome</keyword>
<keyword evidence="1" id="KW-0472">Membrane</keyword>
<feature type="transmembrane region" description="Helical" evidence="1">
    <location>
        <begin position="613"/>
        <end position="633"/>
    </location>
</feature>
<gene>
    <name evidence="2" type="ORF">GCM10010984_27700</name>
    <name evidence="3" type="ORF">SAMN05443634_101157</name>
</gene>
<feature type="transmembrane region" description="Helical" evidence="1">
    <location>
        <begin position="290"/>
        <end position="311"/>
    </location>
</feature>
<feature type="transmembrane region" description="Helical" evidence="1">
    <location>
        <begin position="241"/>
        <end position="259"/>
    </location>
</feature>
<dbReference type="PANTHER" id="PTHR38434">
    <property type="entry name" value="BLL2549 PROTEIN"/>
    <property type="match status" value="1"/>
</dbReference>
<dbReference type="Proteomes" id="UP000650994">
    <property type="component" value="Unassembled WGS sequence"/>
</dbReference>
<reference evidence="2" key="1">
    <citation type="journal article" date="2014" name="Int. J. Syst. Evol. Microbiol.">
        <title>Complete genome of a new Firmicutes species belonging to the dominant human colonic microbiota ('Ruminococcus bicirculans') reveals two chromosomes and a selective capacity to utilize plant glucans.</title>
        <authorList>
            <consortium name="NISC Comparative Sequencing Program"/>
            <person name="Wegmann U."/>
            <person name="Louis P."/>
            <person name="Goesmann A."/>
            <person name="Henrissat B."/>
            <person name="Duncan S.H."/>
            <person name="Flint H.J."/>
        </authorList>
    </citation>
    <scope>NUCLEOTIDE SEQUENCE</scope>
    <source>
        <strain evidence="2">CGMCC 1.12707</strain>
    </source>
</reference>
<feature type="transmembrane region" description="Helical" evidence="1">
    <location>
        <begin position="586"/>
        <end position="604"/>
    </location>
</feature>
<feature type="transmembrane region" description="Helical" evidence="1">
    <location>
        <begin position="218"/>
        <end position="235"/>
    </location>
</feature>
<protein>
    <submittedName>
        <fullName evidence="2 3">Membrane protein</fullName>
    </submittedName>
</protein>
<dbReference type="Pfam" id="PF10101">
    <property type="entry name" value="DUF2339"/>
    <property type="match status" value="1"/>
</dbReference>